<feature type="region of interest" description="Disordered" evidence="1">
    <location>
        <begin position="524"/>
        <end position="553"/>
    </location>
</feature>
<evidence type="ECO:0000256" key="1">
    <source>
        <dbReference type="SAM" id="MobiDB-lite"/>
    </source>
</evidence>
<feature type="region of interest" description="Disordered" evidence="1">
    <location>
        <begin position="492"/>
        <end position="511"/>
    </location>
</feature>
<accession>A0A812X3T0</accession>
<feature type="compositionally biased region" description="Basic and acidic residues" evidence="1">
    <location>
        <begin position="492"/>
        <end position="505"/>
    </location>
</feature>
<sequence length="827" mass="92779">MCTRLSQRLPQLLSSRAHQDRASIGESLKAVVLGRRAAICIQRCWRWNLVKRRMELLTGALNLTRAIRSPVLYIEERLFLGLNTISAVDRYPRFRESQLAFGFSVASEAPVLLRNQARGKAQQPYCQEERSGLPQWFLQETQLAVHDAELKLRPVRGLQGLLLEGLGSEERTIEVSSPFLETFARTCAAGGMDKELEEVGVTQAALAASGGTLRYLELRFPTVLQARQRALLLYLCTFNFDKHAAVPVFVRHQLYDADATYGVLRLWDLYGLDWPRASKAGIFLLRARDPKPSEVILANGSKVRGAAELRAEWQSAEEDQRRASLAQVHAERELQRLERLNKKKRNADVEEIMQQLSTVPPQELLEALQSGKLPSSVDSQLVEAWILGNRLNFSGRVVDKKQLAKRAASEKLAMRKLLAAAKEQGATRDFGDRGAEDRELARQWEARLMEFYARANDDRVAEEARCLVEARRANGEGPDRWLVDVEASERHRSPLEVDSEYDHAQSMRGSSAPHVYEQLEQSQGLLPEDPGKTAAVEESPSMEGLENVRAGEGPAKNDVCGGWYVSKKASKAARQELRQMAATFSSRRCFLQRVHKVADVRQIKAAREDQNRARLHDYRTAWAARTQILATKHGSMLDHQRRDLDDLRSHLGNLSELQKQQTSEDLQSKREAILEQKVTKRLRAQLHGSPSPWGGMTIGMPSFPEEAFAMRFPCKLAKTFQSGTESTRASNLGSTLQDLRLSHADATDATWTEAKGTQQMASTMQSLPSQAQGELARPMAATDGWHQVRPPPPRQLPLRPPRPSPKERGGFWVKQGALSARTKGSHS</sequence>
<feature type="compositionally biased region" description="Pro residues" evidence="1">
    <location>
        <begin position="789"/>
        <end position="803"/>
    </location>
</feature>
<gene>
    <name evidence="2" type="ORF">SPIL2461_LOCUS20398</name>
</gene>
<feature type="region of interest" description="Disordered" evidence="1">
    <location>
        <begin position="768"/>
        <end position="827"/>
    </location>
</feature>
<keyword evidence="3" id="KW-1185">Reference proteome</keyword>
<evidence type="ECO:0000313" key="2">
    <source>
        <dbReference type="EMBL" id="CAE7717172.1"/>
    </source>
</evidence>
<reference evidence="2" key="1">
    <citation type="submission" date="2021-02" db="EMBL/GenBank/DDBJ databases">
        <authorList>
            <person name="Dougan E. K."/>
            <person name="Rhodes N."/>
            <person name="Thang M."/>
            <person name="Chan C."/>
        </authorList>
    </citation>
    <scope>NUCLEOTIDE SEQUENCE</scope>
</reference>
<evidence type="ECO:0000313" key="3">
    <source>
        <dbReference type="Proteomes" id="UP000649617"/>
    </source>
</evidence>
<dbReference type="EMBL" id="CAJNIZ010045333">
    <property type="protein sequence ID" value="CAE7717172.1"/>
    <property type="molecule type" value="Genomic_DNA"/>
</dbReference>
<comment type="caution">
    <text evidence="2">The sequence shown here is derived from an EMBL/GenBank/DDBJ whole genome shotgun (WGS) entry which is preliminary data.</text>
</comment>
<proteinExistence type="predicted"/>
<name>A0A812X3T0_SYMPI</name>
<organism evidence="2 3">
    <name type="scientific">Symbiodinium pilosum</name>
    <name type="common">Dinoflagellate</name>
    <dbReference type="NCBI Taxonomy" id="2952"/>
    <lineage>
        <taxon>Eukaryota</taxon>
        <taxon>Sar</taxon>
        <taxon>Alveolata</taxon>
        <taxon>Dinophyceae</taxon>
        <taxon>Suessiales</taxon>
        <taxon>Symbiodiniaceae</taxon>
        <taxon>Symbiodinium</taxon>
    </lineage>
</organism>
<dbReference type="Proteomes" id="UP000649617">
    <property type="component" value="Unassembled WGS sequence"/>
</dbReference>
<dbReference type="OrthoDB" id="440835at2759"/>
<dbReference type="AlphaFoldDB" id="A0A812X3T0"/>
<protein>
    <submittedName>
        <fullName evidence="2">Uncharacterized protein</fullName>
    </submittedName>
</protein>